<accession>A0ABT9YC63</accession>
<dbReference type="InterPro" id="IPR027275">
    <property type="entry name" value="PRC-brl_dom"/>
</dbReference>
<keyword evidence="3" id="KW-1185">Reference proteome</keyword>
<comment type="caution">
    <text evidence="2">The sequence shown here is derived from an EMBL/GenBank/DDBJ whole genome shotgun (WGS) entry which is preliminary data.</text>
</comment>
<reference evidence="2 3" key="1">
    <citation type="submission" date="2023-07" db="EMBL/GenBank/DDBJ databases">
        <title>Genomic Encyclopedia of Type Strains, Phase IV (KMG-IV): sequencing the most valuable type-strain genomes for metagenomic binning, comparative biology and taxonomic classification.</title>
        <authorList>
            <person name="Goeker M."/>
        </authorList>
    </citation>
    <scope>NUCLEOTIDE SEQUENCE [LARGE SCALE GENOMIC DNA]</scope>
    <source>
        <strain evidence="2 3">DSM 19154</strain>
    </source>
</reference>
<proteinExistence type="predicted"/>
<evidence type="ECO:0000259" key="1">
    <source>
        <dbReference type="Pfam" id="PF05239"/>
    </source>
</evidence>
<protein>
    <submittedName>
        <fullName evidence="2">Uncharacterized protein YrrD</fullName>
    </submittedName>
</protein>
<dbReference type="SUPFAM" id="SSF50346">
    <property type="entry name" value="PRC-barrel domain"/>
    <property type="match status" value="2"/>
</dbReference>
<feature type="domain" description="PRC-barrel" evidence="1">
    <location>
        <begin position="8"/>
        <end position="68"/>
    </location>
</feature>
<evidence type="ECO:0000313" key="2">
    <source>
        <dbReference type="EMBL" id="MDQ0205433.1"/>
    </source>
</evidence>
<dbReference type="InterPro" id="IPR011033">
    <property type="entry name" value="PRC_barrel-like_sf"/>
</dbReference>
<dbReference type="EMBL" id="JAUSUA010000001">
    <property type="protein sequence ID" value="MDQ0205433.1"/>
    <property type="molecule type" value="Genomic_DNA"/>
</dbReference>
<dbReference type="Proteomes" id="UP001225034">
    <property type="component" value="Unassembled WGS sequence"/>
</dbReference>
<organism evidence="2 3">
    <name type="scientific">Alkalicoccobacillus murimartini</name>
    <dbReference type="NCBI Taxonomy" id="171685"/>
    <lineage>
        <taxon>Bacteria</taxon>
        <taxon>Bacillati</taxon>
        <taxon>Bacillota</taxon>
        <taxon>Bacilli</taxon>
        <taxon>Bacillales</taxon>
        <taxon>Bacillaceae</taxon>
        <taxon>Alkalicoccobacillus</taxon>
    </lineage>
</organism>
<name>A0ABT9YC63_9BACI</name>
<dbReference type="Pfam" id="PF05239">
    <property type="entry name" value="PRC"/>
    <property type="match status" value="2"/>
</dbReference>
<gene>
    <name evidence="2" type="ORF">J2S05_000207</name>
</gene>
<dbReference type="RefSeq" id="WP_306979117.1">
    <property type="nucleotide sequence ID" value="NZ_JAUSUA010000001.1"/>
</dbReference>
<evidence type="ECO:0000313" key="3">
    <source>
        <dbReference type="Proteomes" id="UP001225034"/>
    </source>
</evidence>
<sequence length="158" mass="17298">MRTFAVIHGLPVIETKTGNECGRVIDLLLCNNQVTGLLVDMSGWLNRHRFVLFTNIVSVGEQAVMIRSKDVLEACHPQDAYEASTSLAVGRSRLKGMELLSDTGTLLGLVEDVYFHENLGTIEGYKVTDGLLADLTKGQKMLTGHQLVVGKERAILSN</sequence>
<feature type="domain" description="PRC-barrel" evidence="1">
    <location>
        <begin position="91"/>
        <end position="132"/>
    </location>
</feature>